<protein>
    <submittedName>
        <fullName evidence="1">Uncharacterized protein</fullName>
    </submittedName>
</protein>
<reference evidence="1" key="2">
    <citation type="submission" date="2020-09" db="EMBL/GenBank/DDBJ databases">
        <authorList>
            <person name="Sun Q."/>
            <person name="Zhou Y."/>
        </authorList>
    </citation>
    <scope>NUCLEOTIDE SEQUENCE</scope>
    <source>
        <strain evidence="1">CGMCC 1.12214</strain>
    </source>
</reference>
<reference evidence="1" key="1">
    <citation type="journal article" date="2014" name="Int. J. Syst. Evol. Microbiol.">
        <title>Complete genome sequence of Corynebacterium casei LMG S-19264T (=DSM 44701T), isolated from a smear-ripened cheese.</title>
        <authorList>
            <consortium name="US DOE Joint Genome Institute (JGI-PGF)"/>
            <person name="Walter F."/>
            <person name="Albersmeier A."/>
            <person name="Kalinowski J."/>
            <person name="Ruckert C."/>
        </authorList>
    </citation>
    <scope>NUCLEOTIDE SEQUENCE</scope>
    <source>
        <strain evidence="1">CGMCC 1.12214</strain>
    </source>
</reference>
<sequence length="278" mass="29888">MASTQVHIIDPCGGGLILVQCEDGSRVLYGSNVSAAGQQEVVQRIFEVLEDGKIDYFVHSGVEVDGKLDYAAIDEFFPIKAFVELAGQDIQLPPSYLAFRGSRPVEMLEPDDVLGFGATNIRVFGAQTGRPMPGGVWRPIALHVAHETEAGTNALLALGHTGGLDWLAIEKELAEEMKADCLVVNGNLPLDIVITTGDRVEVSIDHLRAIGPKTVVMGAEHGSKNPLRKAAIDLYGCFTRDNGGDPVLDMKKDSWLALKLDGQKVKTETEPRALGMAA</sequence>
<dbReference type="RefSeq" id="WP_188516800.1">
    <property type="nucleotide sequence ID" value="NZ_BMES01000001.1"/>
</dbReference>
<gene>
    <name evidence="1" type="ORF">GCM10007036_12420</name>
</gene>
<dbReference type="EMBL" id="BMES01000001">
    <property type="protein sequence ID" value="GGH13656.1"/>
    <property type="molecule type" value="Genomic_DNA"/>
</dbReference>
<organism evidence="1 2">
    <name type="scientific">Alsobacter metallidurans</name>
    <dbReference type="NCBI Taxonomy" id="340221"/>
    <lineage>
        <taxon>Bacteria</taxon>
        <taxon>Pseudomonadati</taxon>
        <taxon>Pseudomonadota</taxon>
        <taxon>Alphaproteobacteria</taxon>
        <taxon>Hyphomicrobiales</taxon>
        <taxon>Alsobacteraceae</taxon>
        <taxon>Alsobacter</taxon>
    </lineage>
</organism>
<keyword evidence="2" id="KW-1185">Reference proteome</keyword>
<accession>A0A917I5W4</accession>
<evidence type="ECO:0000313" key="1">
    <source>
        <dbReference type="EMBL" id="GGH13656.1"/>
    </source>
</evidence>
<comment type="caution">
    <text evidence="1">The sequence shown here is derived from an EMBL/GenBank/DDBJ whole genome shotgun (WGS) entry which is preliminary data.</text>
</comment>
<proteinExistence type="predicted"/>
<dbReference type="Proteomes" id="UP000603912">
    <property type="component" value="Unassembled WGS sequence"/>
</dbReference>
<evidence type="ECO:0000313" key="2">
    <source>
        <dbReference type="Proteomes" id="UP000603912"/>
    </source>
</evidence>
<dbReference type="AlphaFoldDB" id="A0A917I5W4"/>
<name>A0A917I5W4_9HYPH</name>